<comment type="caution">
    <text evidence="2">The sequence shown here is derived from an EMBL/GenBank/DDBJ whole genome shotgun (WGS) entry which is preliminary data.</text>
</comment>
<name>A0A7W7ZA26_9BACT</name>
<organism evidence="2 3">
    <name type="scientific">Granulicella aggregans</name>
    <dbReference type="NCBI Taxonomy" id="474949"/>
    <lineage>
        <taxon>Bacteria</taxon>
        <taxon>Pseudomonadati</taxon>
        <taxon>Acidobacteriota</taxon>
        <taxon>Terriglobia</taxon>
        <taxon>Terriglobales</taxon>
        <taxon>Acidobacteriaceae</taxon>
        <taxon>Granulicella</taxon>
    </lineage>
</organism>
<dbReference type="AlphaFoldDB" id="A0A7W7ZA26"/>
<proteinExistence type="predicted"/>
<sequence length="76" mass="8288">MANHEEELLNEDPSGYDPGAPTADDFYACPIGVALWEQYRAGHPDAQAEPPALPESLPDAVEYWAHANSCDDCNEV</sequence>
<evidence type="ECO:0000313" key="3">
    <source>
        <dbReference type="Proteomes" id="UP000540989"/>
    </source>
</evidence>
<evidence type="ECO:0000256" key="1">
    <source>
        <dbReference type="SAM" id="MobiDB-lite"/>
    </source>
</evidence>
<dbReference type="RefSeq" id="WP_184213762.1">
    <property type="nucleotide sequence ID" value="NZ_JACHIP010000001.1"/>
</dbReference>
<feature type="region of interest" description="Disordered" evidence="1">
    <location>
        <begin position="1"/>
        <end position="22"/>
    </location>
</feature>
<gene>
    <name evidence="2" type="ORF">HDF16_000734</name>
</gene>
<reference evidence="2 3" key="1">
    <citation type="submission" date="2020-08" db="EMBL/GenBank/DDBJ databases">
        <title>Genomic Encyclopedia of Type Strains, Phase IV (KMG-V): Genome sequencing to study the core and pangenomes of soil and plant-associated prokaryotes.</title>
        <authorList>
            <person name="Whitman W."/>
        </authorList>
    </citation>
    <scope>NUCLEOTIDE SEQUENCE [LARGE SCALE GENOMIC DNA]</scope>
    <source>
        <strain evidence="2 3">M8UP14</strain>
    </source>
</reference>
<keyword evidence="3" id="KW-1185">Reference proteome</keyword>
<protein>
    <submittedName>
        <fullName evidence="2">Uncharacterized protein</fullName>
    </submittedName>
</protein>
<accession>A0A7W7ZA26</accession>
<evidence type="ECO:0000313" key="2">
    <source>
        <dbReference type="EMBL" id="MBB5056065.1"/>
    </source>
</evidence>
<dbReference type="Proteomes" id="UP000540989">
    <property type="component" value="Unassembled WGS sequence"/>
</dbReference>
<dbReference type="EMBL" id="JACHIP010000001">
    <property type="protein sequence ID" value="MBB5056065.1"/>
    <property type="molecule type" value="Genomic_DNA"/>
</dbReference>